<protein>
    <submittedName>
        <fullName evidence="1">Uncharacterized protein</fullName>
    </submittedName>
</protein>
<gene>
    <name evidence="1" type="ORF">AVEN_111566_1</name>
</gene>
<evidence type="ECO:0000313" key="2">
    <source>
        <dbReference type="Proteomes" id="UP000499080"/>
    </source>
</evidence>
<comment type="caution">
    <text evidence="1">The sequence shown here is derived from an EMBL/GenBank/DDBJ whole genome shotgun (WGS) entry which is preliminary data.</text>
</comment>
<name>A0A4Y2WNU4_ARAVE</name>
<proteinExistence type="predicted"/>
<evidence type="ECO:0000313" key="1">
    <source>
        <dbReference type="EMBL" id="GBO38388.1"/>
    </source>
</evidence>
<accession>A0A4Y2WNU4</accession>
<dbReference type="Proteomes" id="UP000499080">
    <property type="component" value="Unassembled WGS sequence"/>
</dbReference>
<sequence>MWSDADRRILGTGNRSECRVYTMVVVPRRWKRKKMLQYKASPGYNAVRRPIFNSDSQKKHAKNCRRPASIALDIHGYHSLEANHVQMVLETIAYMPTGLSDVFHSPQLTARVG</sequence>
<dbReference type="EMBL" id="BGPR01063089">
    <property type="protein sequence ID" value="GBO38388.1"/>
    <property type="molecule type" value="Genomic_DNA"/>
</dbReference>
<organism evidence="1 2">
    <name type="scientific">Araneus ventricosus</name>
    <name type="common">Orbweaver spider</name>
    <name type="synonym">Epeira ventricosa</name>
    <dbReference type="NCBI Taxonomy" id="182803"/>
    <lineage>
        <taxon>Eukaryota</taxon>
        <taxon>Metazoa</taxon>
        <taxon>Ecdysozoa</taxon>
        <taxon>Arthropoda</taxon>
        <taxon>Chelicerata</taxon>
        <taxon>Arachnida</taxon>
        <taxon>Araneae</taxon>
        <taxon>Araneomorphae</taxon>
        <taxon>Entelegynae</taxon>
        <taxon>Araneoidea</taxon>
        <taxon>Araneidae</taxon>
        <taxon>Araneus</taxon>
    </lineage>
</organism>
<reference evidence="1 2" key="1">
    <citation type="journal article" date="2019" name="Sci. Rep.">
        <title>Orb-weaving spider Araneus ventricosus genome elucidates the spidroin gene catalogue.</title>
        <authorList>
            <person name="Kono N."/>
            <person name="Nakamura H."/>
            <person name="Ohtoshi R."/>
            <person name="Moran D.A.P."/>
            <person name="Shinohara A."/>
            <person name="Yoshida Y."/>
            <person name="Fujiwara M."/>
            <person name="Mori M."/>
            <person name="Tomita M."/>
            <person name="Arakawa K."/>
        </authorList>
    </citation>
    <scope>NUCLEOTIDE SEQUENCE [LARGE SCALE GENOMIC DNA]</scope>
</reference>
<dbReference type="AlphaFoldDB" id="A0A4Y2WNU4"/>
<keyword evidence="2" id="KW-1185">Reference proteome</keyword>